<dbReference type="GO" id="GO:0035861">
    <property type="term" value="C:site of double-strand break"/>
    <property type="evidence" value="ECO:0007669"/>
    <property type="project" value="TreeGrafter"/>
</dbReference>
<dbReference type="GeneID" id="25278121"/>
<dbReference type="InterPro" id="IPR052800">
    <property type="entry name" value="DNA_Repair_Helicase_ZGRF1"/>
</dbReference>
<keyword evidence="4" id="KW-1185">Reference proteome</keyword>
<evidence type="ECO:0000256" key="1">
    <source>
        <dbReference type="SAM" id="MobiDB-lite"/>
    </source>
</evidence>
<dbReference type="STRING" id="1182545.A0A072Q132"/>
<feature type="region of interest" description="Disordered" evidence="1">
    <location>
        <begin position="102"/>
        <end position="133"/>
    </location>
</feature>
<feature type="region of interest" description="Disordered" evidence="1">
    <location>
        <begin position="161"/>
        <end position="389"/>
    </location>
</feature>
<dbReference type="HOGENOM" id="CLU_413333_0_0_1"/>
<sequence>MPALSSAHKSTLSLVVAPTQNTAPVHEYRCLYTRDLHKKAKKWHDGSLRFHTFNHRVMVYDDSKNYIGDLHYREEEAFGEGVEIQLDRGVIVEVGELSGQTETDLAPILNRQQPDKPTQHSKQRLTQAPRHPKSLLEVLGPSQSHLGRSRLPLQSPYEHRQSLTALEPVGNPSKRPRLSPDKENRPQNVPHVSTVNKSLETPHLAPPELAAMKKPPKPAVRPPVPSSMSFEEVVDITSGEEVRCGPRKSTASSTRRGASNRVPKPISPEDRKMKTKQNSKGSREEIVSRPARSQHQERRIERSRKLPQSESPVSLLSRPTEPPSARLLLSQPRPRKKLVYVISRRPGSRLTDGTSAVSPRGPRSCNGSSHSPIRIDASSPDVHCSTASTPSAHHVSLASQNPCVGERAIQSQLAVDTCFAALSPLFIPEEEPGTRSPSPSLLKTPDTPLLPDLVETQNFALARDSPTRASINRTTESDRSERNDYIVAGFEIPQSQPEQDRTNAPLPQLEPVCLQDSHSPKRALRRVLSEDNAFQGGTLSQDLDEGVIMRSPLEVLENLASRRSPSKQKWPSKLNRCASDTAALETNAAGLINQRSDARPAGTTGPWTSDEAFLLFDWWPSELEKPDLWEAGLEVSEPVKSPPIIPELFTRITTARQFFLNDVR</sequence>
<organism evidence="3 4">
    <name type="scientific">Exophiala aquamarina CBS 119918</name>
    <dbReference type="NCBI Taxonomy" id="1182545"/>
    <lineage>
        <taxon>Eukaryota</taxon>
        <taxon>Fungi</taxon>
        <taxon>Dikarya</taxon>
        <taxon>Ascomycota</taxon>
        <taxon>Pezizomycotina</taxon>
        <taxon>Eurotiomycetes</taxon>
        <taxon>Chaetothyriomycetidae</taxon>
        <taxon>Chaetothyriales</taxon>
        <taxon>Herpotrichiellaceae</taxon>
        <taxon>Exophiala</taxon>
    </lineage>
</organism>
<protein>
    <recommendedName>
        <fullName evidence="2">5'-3' DNA helicase ZGRF1-like N-terminal domain-containing protein</fullName>
    </recommendedName>
</protein>
<evidence type="ECO:0000259" key="2">
    <source>
        <dbReference type="Pfam" id="PF10382"/>
    </source>
</evidence>
<comment type="caution">
    <text evidence="3">The sequence shown here is derived from an EMBL/GenBank/DDBJ whole genome shotgun (WGS) entry which is preliminary data.</text>
</comment>
<evidence type="ECO:0000313" key="3">
    <source>
        <dbReference type="EMBL" id="KEF61615.1"/>
    </source>
</evidence>
<dbReference type="VEuPathDB" id="FungiDB:A1O9_03183"/>
<feature type="domain" description="5'-3' DNA helicase ZGRF1-like N-terminal" evidence="2">
    <location>
        <begin position="25"/>
        <end position="105"/>
    </location>
</feature>
<dbReference type="Pfam" id="PF10382">
    <property type="entry name" value="ZGRF1-like_N"/>
    <property type="match status" value="1"/>
</dbReference>
<accession>A0A072Q132</accession>
<proteinExistence type="predicted"/>
<dbReference type="GO" id="GO:0006302">
    <property type="term" value="P:double-strand break repair"/>
    <property type="evidence" value="ECO:0007669"/>
    <property type="project" value="TreeGrafter"/>
</dbReference>
<dbReference type="GO" id="GO:0005634">
    <property type="term" value="C:nucleus"/>
    <property type="evidence" value="ECO:0007669"/>
    <property type="project" value="TreeGrafter"/>
</dbReference>
<name>A0A072Q132_9EURO</name>
<dbReference type="AlphaFoldDB" id="A0A072Q132"/>
<gene>
    <name evidence="3" type="ORF">A1O9_03183</name>
</gene>
<feature type="compositionally biased region" description="Basic and acidic residues" evidence="1">
    <location>
        <begin position="294"/>
        <end position="304"/>
    </location>
</feature>
<dbReference type="PANTHER" id="PTHR28535:SF1">
    <property type="entry name" value="PROTEIN ZGRF1"/>
    <property type="match status" value="1"/>
</dbReference>
<dbReference type="PANTHER" id="PTHR28535">
    <property type="entry name" value="ZINC FINGER GRF-TYPE CONTAINING 1"/>
    <property type="match status" value="1"/>
</dbReference>
<dbReference type="Proteomes" id="UP000027920">
    <property type="component" value="Unassembled WGS sequence"/>
</dbReference>
<dbReference type="InterPro" id="IPR018838">
    <property type="entry name" value="ZGRF1-like_N"/>
</dbReference>
<evidence type="ECO:0000313" key="4">
    <source>
        <dbReference type="Proteomes" id="UP000027920"/>
    </source>
</evidence>
<reference evidence="3 4" key="1">
    <citation type="submission" date="2013-03" db="EMBL/GenBank/DDBJ databases">
        <title>The Genome Sequence of Exophiala aquamarina CBS 119918.</title>
        <authorList>
            <consortium name="The Broad Institute Genomics Platform"/>
            <person name="Cuomo C."/>
            <person name="de Hoog S."/>
            <person name="Gorbushina A."/>
            <person name="Walker B."/>
            <person name="Young S.K."/>
            <person name="Zeng Q."/>
            <person name="Gargeya S."/>
            <person name="Fitzgerald M."/>
            <person name="Haas B."/>
            <person name="Abouelleil A."/>
            <person name="Allen A.W."/>
            <person name="Alvarado L."/>
            <person name="Arachchi H.M."/>
            <person name="Berlin A.M."/>
            <person name="Chapman S.B."/>
            <person name="Gainer-Dewar J."/>
            <person name="Goldberg J."/>
            <person name="Griggs A."/>
            <person name="Gujja S."/>
            <person name="Hansen M."/>
            <person name="Howarth C."/>
            <person name="Imamovic A."/>
            <person name="Ireland A."/>
            <person name="Larimer J."/>
            <person name="McCowan C."/>
            <person name="Murphy C."/>
            <person name="Pearson M."/>
            <person name="Poon T.W."/>
            <person name="Priest M."/>
            <person name="Roberts A."/>
            <person name="Saif S."/>
            <person name="Shea T."/>
            <person name="Sisk P."/>
            <person name="Sykes S."/>
            <person name="Wortman J."/>
            <person name="Nusbaum C."/>
            <person name="Birren B."/>
        </authorList>
    </citation>
    <scope>NUCLEOTIDE SEQUENCE [LARGE SCALE GENOMIC DNA]</scope>
    <source>
        <strain evidence="3 4">CBS 119918</strain>
    </source>
</reference>
<feature type="compositionally biased region" description="Polar residues" evidence="1">
    <location>
        <begin position="186"/>
        <end position="199"/>
    </location>
</feature>
<dbReference type="OrthoDB" id="6513042at2759"/>
<dbReference type="EMBL" id="AMGV01000002">
    <property type="protein sequence ID" value="KEF61615.1"/>
    <property type="molecule type" value="Genomic_DNA"/>
</dbReference>
<dbReference type="RefSeq" id="XP_013264205.1">
    <property type="nucleotide sequence ID" value="XM_013408751.1"/>
</dbReference>